<name>A0ABS8I153_9NOSO</name>
<protein>
    <submittedName>
        <fullName evidence="2">Uncharacterized protein</fullName>
    </submittedName>
</protein>
<organism evidence="2 3">
    <name type="scientific">Nostoc favosum CHAB5714</name>
    <dbReference type="NCBI Taxonomy" id="2780399"/>
    <lineage>
        <taxon>Bacteria</taxon>
        <taxon>Bacillati</taxon>
        <taxon>Cyanobacteriota</taxon>
        <taxon>Cyanophyceae</taxon>
        <taxon>Nostocales</taxon>
        <taxon>Nostocaceae</taxon>
        <taxon>Nostoc</taxon>
        <taxon>Nostoc favosum</taxon>
    </lineage>
</organism>
<evidence type="ECO:0000313" key="3">
    <source>
        <dbReference type="Proteomes" id="UP001199525"/>
    </source>
</evidence>
<accession>A0ABS8I153</accession>
<evidence type="ECO:0000313" key="2">
    <source>
        <dbReference type="EMBL" id="MCC5597970.1"/>
    </source>
</evidence>
<reference evidence="2 3" key="1">
    <citation type="journal article" date="2021" name="Microorganisms">
        <title>Genome Evolution of Filamentous Cyanobacterium Nostoc Species: From Facultative Symbiosis to Free Living.</title>
        <authorList>
            <person name="Huo D."/>
            <person name="Li H."/>
            <person name="Cai F."/>
            <person name="Guo X."/>
            <person name="Qiao Z."/>
            <person name="Wang W."/>
            <person name="Yu G."/>
            <person name="Li R."/>
        </authorList>
    </citation>
    <scope>NUCLEOTIDE SEQUENCE [LARGE SCALE GENOMIC DNA]</scope>
    <source>
        <strain evidence="2 3">CHAB 5714</strain>
    </source>
</reference>
<keyword evidence="3" id="KW-1185">Reference proteome</keyword>
<feature type="coiled-coil region" evidence="1">
    <location>
        <begin position="5"/>
        <end position="76"/>
    </location>
</feature>
<dbReference type="Proteomes" id="UP001199525">
    <property type="component" value="Unassembled WGS sequence"/>
</dbReference>
<dbReference type="RefSeq" id="WP_229482644.1">
    <property type="nucleotide sequence ID" value="NZ_JAIVFQ010000002.1"/>
</dbReference>
<comment type="caution">
    <text evidence="2">The sequence shown here is derived from an EMBL/GenBank/DDBJ whole genome shotgun (WGS) entry which is preliminary data.</text>
</comment>
<proteinExistence type="predicted"/>
<keyword evidence="1" id="KW-0175">Coiled coil</keyword>
<gene>
    <name evidence="2" type="ORF">LC586_01615</name>
</gene>
<sequence>MAEVCKDIEQGLAALNRKIDEQNKRLRDLERRQKECCEQHDKNNNNNNNNDLEKRVKELEKTSEALKKGIVETLNNFADIENTNREFIDAFQGLHEMVAPLIDTVSTIAEFLGGD</sequence>
<evidence type="ECO:0000256" key="1">
    <source>
        <dbReference type="SAM" id="Coils"/>
    </source>
</evidence>
<dbReference type="EMBL" id="JAIVFQ010000002">
    <property type="protein sequence ID" value="MCC5597970.1"/>
    <property type="molecule type" value="Genomic_DNA"/>
</dbReference>